<dbReference type="Proteomes" id="UP000515180">
    <property type="component" value="Unplaced"/>
</dbReference>
<proteinExistence type="predicted"/>
<dbReference type="OrthoDB" id="6432478at2759"/>
<gene>
    <name evidence="3" type="primary">LOC112213679</name>
</gene>
<dbReference type="RefSeq" id="XP_024226534.1">
    <property type="nucleotide sequence ID" value="XM_024370766.2"/>
</dbReference>
<dbReference type="AlphaFoldDB" id="A0A6P6FHH0"/>
<evidence type="ECO:0000313" key="3">
    <source>
        <dbReference type="RefSeq" id="XP_024226534.1"/>
    </source>
</evidence>
<accession>A0A6P6FHH0</accession>
<evidence type="ECO:0000259" key="1">
    <source>
        <dbReference type="Pfam" id="PF18701"/>
    </source>
</evidence>
<dbReference type="GeneID" id="112213679"/>
<keyword evidence="2" id="KW-1185">Reference proteome</keyword>
<sequence length="162" mass="19007">MCLRDRDFRDIPSNRLSRWQHIQQFKQHFWNRWHKEYLNELTNRNKWSKGGHSIQEGTIVILREDNMPSMHWPLGRVIKVHPGADGVIRTATIQTAEGVLDRAVKRLVPLPIQPDLEKPEQPVTETMGTSTIKHLKLCIPEIVFCLTLKKVDLLEDLRKYKP</sequence>
<dbReference type="PANTHER" id="PTHR47331">
    <property type="entry name" value="PHD-TYPE DOMAIN-CONTAINING PROTEIN"/>
    <property type="match status" value="1"/>
</dbReference>
<name>A0A6P6FHH0_BOMIM</name>
<dbReference type="PANTHER" id="PTHR47331:SF5">
    <property type="entry name" value="RIBONUCLEASE H"/>
    <property type="match status" value="1"/>
</dbReference>
<dbReference type="Pfam" id="PF18701">
    <property type="entry name" value="DUF5641"/>
    <property type="match status" value="1"/>
</dbReference>
<feature type="domain" description="DUF5641" evidence="1">
    <location>
        <begin position="17"/>
        <end position="110"/>
    </location>
</feature>
<organism evidence="2 3">
    <name type="scientific">Bombus impatiens</name>
    <name type="common">Bumblebee</name>
    <dbReference type="NCBI Taxonomy" id="132113"/>
    <lineage>
        <taxon>Eukaryota</taxon>
        <taxon>Metazoa</taxon>
        <taxon>Ecdysozoa</taxon>
        <taxon>Arthropoda</taxon>
        <taxon>Hexapoda</taxon>
        <taxon>Insecta</taxon>
        <taxon>Pterygota</taxon>
        <taxon>Neoptera</taxon>
        <taxon>Endopterygota</taxon>
        <taxon>Hymenoptera</taxon>
        <taxon>Apocrita</taxon>
        <taxon>Aculeata</taxon>
        <taxon>Apoidea</taxon>
        <taxon>Anthophila</taxon>
        <taxon>Apidae</taxon>
        <taxon>Bombus</taxon>
        <taxon>Pyrobombus</taxon>
    </lineage>
</organism>
<reference evidence="3" key="1">
    <citation type="submission" date="2025-08" db="UniProtKB">
        <authorList>
            <consortium name="RefSeq"/>
        </authorList>
    </citation>
    <scope>IDENTIFICATION</scope>
</reference>
<protein>
    <submittedName>
        <fullName evidence="3">Uncharacterized protein LOC112213679</fullName>
    </submittedName>
</protein>
<dbReference type="InterPro" id="IPR040676">
    <property type="entry name" value="DUF5641"/>
</dbReference>
<evidence type="ECO:0000313" key="2">
    <source>
        <dbReference type="Proteomes" id="UP000515180"/>
    </source>
</evidence>
<dbReference type="KEGG" id="bim:112213679"/>